<reference evidence="9" key="1">
    <citation type="journal article" date="2020" name="mSystems">
        <title>Genome- and Community-Level Interaction Insights into Carbon Utilization and Element Cycling Functions of Hydrothermarchaeota in Hydrothermal Sediment.</title>
        <authorList>
            <person name="Zhou Z."/>
            <person name="Liu Y."/>
            <person name="Xu W."/>
            <person name="Pan J."/>
            <person name="Luo Z.H."/>
            <person name="Li M."/>
        </authorList>
    </citation>
    <scope>NUCLEOTIDE SEQUENCE [LARGE SCALE GENOMIC DNA]</scope>
    <source>
        <strain evidence="9">SpSt-349</strain>
    </source>
</reference>
<evidence type="ECO:0000256" key="6">
    <source>
        <dbReference type="ARBA" id="ARBA00022989"/>
    </source>
</evidence>
<evidence type="ECO:0000313" key="9">
    <source>
        <dbReference type="EMBL" id="HEN42472.1"/>
    </source>
</evidence>
<keyword evidence="6 8" id="KW-1133">Transmembrane helix</keyword>
<evidence type="ECO:0000256" key="4">
    <source>
        <dbReference type="ARBA" id="ARBA00022692"/>
    </source>
</evidence>
<keyword evidence="2" id="KW-1003">Cell membrane</keyword>
<name>A0A831UDI1_GEOME</name>
<feature type="transmembrane region" description="Helical" evidence="8">
    <location>
        <begin position="124"/>
        <end position="142"/>
    </location>
</feature>
<dbReference type="NCBIfam" id="TIGR04178">
    <property type="entry name" value="exo_archaeo"/>
    <property type="match status" value="1"/>
</dbReference>
<dbReference type="GO" id="GO:0005886">
    <property type="term" value="C:plasma membrane"/>
    <property type="evidence" value="ECO:0007669"/>
    <property type="project" value="UniProtKB-SubCell"/>
</dbReference>
<feature type="transmembrane region" description="Helical" evidence="8">
    <location>
        <begin position="253"/>
        <end position="273"/>
    </location>
</feature>
<dbReference type="NCBIfam" id="TIGR02602">
    <property type="entry name" value="8TM_EpsH"/>
    <property type="match status" value="1"/>
</dbReference>
<keyword evidence="4 8" id="KW-0812">Transmembrane</keyword>
<dbReference type="NCBIfam" id="TIGR03109">
    <property type="entry name" value="exosort_XrtA"/>
    <property type="match status" value="1"/>
</dbReference>
<proteinExistence type="predicted"/>
<keyword evidence="3" id="KW-0645">Protease</keyword>
<sequence>MTKLKGGELISLVIFGAAFAALYGGDIYGMVKDWSIDDNYSHGYLIPVVSGYLLWQRREDVAAAALESRPTSWGIVPILVGLLVYLVGNFAGEPFTMRFSMLFVMAGTILFAYGMSLFRSVSFPFFYLIFMIPLPFIIYDSIAFPLKMFVTKCSVAALKILGIPVMREGSVITLVNTTLEVADACSGMRSLVSLLALATAFAYFAHKGWGRRAILVFMAIPIAIVANAVRVIGTGILASRIGAKAAQGFFHEFAGMVIFGVSMVMLMVTSFFLNRIGRNHE</sequence>
<protein>
    <submittedName>
        <fullName evidence="9">Exosortase/archaeosortase family protein</fullName>
    </submittedName>
</protein>
<feature type="transmembrane region" description="Helical" evidence="8">
    <location>
        <begin position="73"/>
        <end position="92"/>
    </location>
</feature>
<evidence type="ECO:0000256" key="1">
    <source>
        <dbReference type="ARBA" id="ARBA00004651"/>
    </source>
</evidence>
<feature type="transmembrane region" description="Helical" evidence="8">
    <location>
        <begin position="213"/>
        <end position="233"/>
    </location>
</feature>
<gene>
    <name evidence="9" type="ORF">ENQ87_08850</name>
</gene>
<dbReference type="InterPro" id="IPR017540">
    <property type="entry name" value="Exosortase-1"/>
</dbReference>
<dbReference type="GO" id="GO:0008233">
    <property type="term" value="F:peptidase activity"/>
    <property type="evidence" value="ECO:0007669"/>
    <property type="project" value="UniProtKB-KW"/>
</dbReference>
<dbReference type="AlphaFoldDB" id="A0A831UDI1"/>
<organism evidence="9">
    <name type="scientific">Geobacter metallireducens</name>
    <dbReference type="NCBI Taxonomy" id="28232"/>
    <lineage>
        <taxon>Bacteria</taxon>
        <taxon>Pseudomonadati</taxon>
        <taxon>Thermodesulfobacteriota</taxon>
        <taxon>Desulfuromonadia</taxon>
        <taxon>Geobacterales</taxon>
        <taxon>Geobacteraceae</taxon>
        <taxon>Geobacter</taxon>
    </lineage>
</organism>
<dbReference type="InterPro" id="IPR013426">
    <property type="entry name" value="EpsH-like"/>
</dbReference>
<dbReference type="InterPro" id="IPR019127">
    <property type="entry name" value="Exosortase"/>
</dbReference>
<dbReference type="EMBL" id="DSOV01000040">
    <property type="protein sequence ID" value="HEN42472.1"/>
    <property type="molecule type" value="Genomic_DNA"/>
</dbReference>
<keyword evidence="7 8" id="KW-0472">Membrane</keyword>
<evidence type="ECO:0000256" key="5">
    <source>
        <dbReference type="ARBA" id="ARBA00022801"/>
    </source>
</evidence>
<dbReference type="Pfam" id="PF09721">
    <property type="entry name" value="Exosortase_EpsH"/>
    <property type="match status" value="1"/>
</dbReference>
<evidence type="ECO:0000256" key="8">
    <source>
        <dbReference type="SAM" id="Phobius"/>
    </source>
</evidence>
<evidence type="ECO:0000256" key="3">
    <source>
        <dbReference type="ARBA" id="ARBA00022670"/>
    </source>
</evidence>
<feature type="transmembrane region" description="Helical" evidence="8">
    <location>
        <begin position="99"/>
        <end position="118"/>
    </location>
</feature>
<comment type="caution">
    <text evidence="9">The sequence shown here is derived from an EMBL/GenBank/DDBJ whole genome shotgun (WGS) entry which is preliminary data.</text>
</comment>
<feature type="transmembrane region" description="Helical" evidence="8">
    <location>
        <begin position="12"/>
        <end position="31"/>
    </location>
</feature>
<accession>A0A831UDI1</accession>
<dbReference type="GO" id="GO:0006508">
    <property type="term" value="P:proteolysis"/>
    <property type="evidence" value="ECO:0007669"/>
    <property type="project" value="UniProtKB-KW"/>
</dbReference>
<dbReference type="InterPro" id="IPR026392">
    <property type="entry name" value="Exo/Archaeosortase_dom"/>
</dbReference>
<keyword evidence="5" id="KW-0378">Hydrolase</keyword>
<evidence type="ECO:0000256" key="2">
    <source>
        <dbReference type="ARBA" id="ARBA00022475"/>
    </source>
</evidence>
<comment type="subcellular location">
    <subcellularLocation>
        <location evidence="1">Cell membrane</location>
        <topology evidence="1">Multi-pass membrane protein</topology>
    </subcellularLocation>
</comment>
<evidence type="ECO:0000256" key="7">
    <source>
        <dbReference type="ARBA" id="ARBA00023136"/>
    </source>
</evidence>